<dbReference type="RefSeq" id="WP_086066894.1">
    <property type="nucleotide sequence ID" value="NZ_CP021108.1"/>
</dbReference>
<keyword evidence="2 3" id="KW-0501">Molybdenum cofactor biosynthesis</keyword>
<dbReference type="STRING" id="1416806.CAL12_23965"/>
<dbReference type="AlphaFoldDB" id="A0A1W6YRC4"/>
<accession>A0A1W6YRC4</accession>
<sequence>MAGTDIGLPPTSAPARVLRVRGGMAAARPDDDILAEETPIALEYNGISHATMLATPADLEDFAIGFSLTEGIIDDARDVRDIEARVSEDGVVLELTIASACAARLKERRRALSGRTGCGLCGVETLPEVLRDIPPVPAGASISARAVLGAMRAMRERQPLHALTGATHAAGWARADGTLVLVREDVGRHNALDKLIGALARRPDGAATDMAAAVDAAAPARYGIIVVSSRASFEMVQKTAAAGVGVLAAVSAPTALARRLADRLNIALLGFMRDDDTTLYAHEERISA</sequence>
<dbReference type="EMBL" id="CP021108">
    <property type="protein sequence ID" value="ARP83564.1"/>
    <property type="molecule type" value="Genomic_DNA"/>
</dbReference>
<reference evidence="4 5" key="1">
    <citation type="submission" date="2017-05" db="EMBL/GenBank/DDBJ databases">
        <title>Complete and WGS of Bordetella genogroups.</title>
        <authorList>
            <person name="Spilker T."/>
            <person name="LiPuma J."/>
        </authorList>
    </citation>
    <scope>NUCLEOTIDE SEQUENCE [LARGE SCALE GENOMIC DNA]</scope>
    <source>
        <strain evidence="4 5">AU19157</strain>
    </source>
</reference>
<name>A0A1W6YRC4_9BORD</name>
<dbReference type="GO" id="GO:0006777">
    <property type="term" value="P:Mo-molybdopterin cofactor biosynthetic process"/>
    <property type="evidence" value="ECO:0007669"/>
    <property type="project" value="UniProtKB-UniRule"/>
</dbReference>
<evidence type="ECO:0000313" key="4">
    <source>
        <dbReference type="EMBL" id="ARP83564.1"/>
    </source>
</evidence>
<dbReference type="Pfam" id="PF02634">
    <property type="entry name" value="FdhD-NarQ"/>
    <property type="match status" value="1"/>
</dbReference>
<dbReference type="InterPro" id="IPR016193">
    <property type="entry name" value="Cytidine_deaminase-like"/>
</dbReference>
<dbReference type="PANTHER" id="PTHR30592:SF1">
    <property type="entry name" value="SULFUR CARRIER PROTEIN FDHD"/>
    <property type="match status" value="1"/>
</dbReference>
<comment type="caution">
    <text evidence="3">Lacks conserved residue(s) required for the propagation of feature annotation.</text>
</comment>
<dbReference type="OrthoDB" id="3197277at2"/>
<dbReference type="GO" id="GO:0005737">
    <property type="term" value="C:cytoplasm"/>
    <property type="evidence" value="ECO:0007669"/>
    <property type="project" value="UniProtKB-SubCell"/>
</dbReference>
<evidence type="ECO:0000256" key="2">
    <source>
        <dbReference type="ARBA" id="ARBA00023150"/>
    </source>
</evidence>
<keyword evidence="4" id="KW-0808">Transferase</keyword>
<comment type="similarity">
    <text evidence="3">Belongs to the FdhD family.</text>
</comment>
<dbReference type="PIRSF" id="PIRSF015626">
    <property type="entry name" value="FdhD"/>
    <property type="match status" value="1"/>
</dbReference>
<dbReference type="Gene3D" id="3.10.20.10">
    <property type="match status" value="1"/>
</dbReference>
<dbReference type="GO" id="GO:0097163">
    <property type="term" value="F:sulfur carrier activity"/>
    <property type="evidence" value="ECO:0007669"/>
    <property type="project" value="UniProtKB-UniRule"/>
</dbReference>
<keyword evidence="5" id="KW-1185">Reference proteome</keyword>
<dbReference type="GO" id="GO:0016783">
    <property type="term" value="F:sulfurtransferase activity"/>
    <property type="evidence" value="ECO:0007669"/>
    <property type="project" value="InterPro"/>
</dbReference>
<organism evidence="4 5">
    <name type="scientific">Bordetella genomosp. 8</name>
    <dbReference type="NCBI Taxonomy" id="1416806"/>
    <lineage>
        <taxon>Bacteria</taxon>
        <taxon>Pseudomonadati</taxon>
        <taxon>Pseudomonadota</taxon>
        <taxon>Betaproteobacteria</taxon>
        <taxon>Burkholderiales</taxon>
        <taxon>Alcaligenaceae</taxon>
        <taxon>Bordetella</taxon>
    </lineage>
</organism>
<dbReference type="InterPro" id="IPR003786">
    <property type="entry name" value="FdhD"/>
</dbReference>
<comment type="subcellular location">
    <subcellularLocation>
        <location evidence="3">Cytoplasm</location>
    </subcellularLocation>
</comment>
<protein>
    <recommendedName>
        <fullName evidence="3">Sulfur carrier protein FdhD</fullName>
    </recommendedName>
</protein>
<gene>
    <name evidence="3" type="primary">fdhD</name>
    <name evidence="4" type="ORF">CAL12_23965</name>
</gene>
<comment type="function">
    <text evidence="3">Required for formate dehydrogenase (FDH) activity. Acts as a sulfur carrier protein that transfers sulfur from IscS to the molybdenum cofactor prior to its insertion into FDH.</text>
</comment>
<evidence type="ECO:0000256" key="3">
    <source>
        <dbReference type="HAMAP-Rule" id="MF_00187"/>
    </source>
</evidence>
<proteinExistence type="inferred from homology"/>
<dbReference type="HAMAP" id="MF_00187">
    <property type="entry name" value="FdhD"/>
    <property type="match status" value="1"/>
</dbReference>
<keyword evidence="1 3" id="KW-0963">Cytoplasm</keyword>
<evidence type="ECO:0000313" key="5">
    <source>
        <dbReference type="Proteomes" id="UP000194151"/>
    </source>
</evidence>
<dbReference type="PANTHER" id="PTHR30592">
    <property type="entry name" value="FORMATE DEHYDROGENASE"/>
    <property type="match status" value="1"/>
</dbReference>
<dbReference type="KEGG" id="bgv:CAL12_23965"/>
<evidence type="ECO:0000256" key="1">
    <source>
        <dbReference type="ARBA" id="ARBA00022490"/>
    </source>
</evidence>
<feature type="active site" description="Cysteine persulfide intermediate" evidence="3">
    <location>
        <position position="118"/>
    </location>
</feature>
<dbReference type="Proteomes" id="UP000194151">
    <property type="component" value="Chromosome"/>
</dbReference>
<dbReference type="NCBIfam" id="TIGR00129">
    <property type="entry name" value="fdhD_narQ"/>
    <property type="match status" value="1"/>
</dbReference>
<dbReference type="SUPFAM" id="SSF53927">
    <property type="entry name" value="Cytidine deaminase-like"/>
    <property type="match status" value="1"/>
</dbReference>
<dbReference type="Gene3D" id="3.40.140.10">
    <property type="entry name" value="Cytidine Deaminase, domain 2"/>
    <property type="match status" value="1"/>
</dbReference>